<evidence type="ECO:0000256" key="1">
    <source>
        <dbReference type="SAM" id="Phobius"/>
    </source>
</evidence>
<protein>
    <submittedName>
        <fullName evidence="2">Uncharacterized protein</fullName>
    </submittedName>
</protein>
<evidence type="ECO:0000313" key="3">
    <source>
        <dbReference type="Proteomes" id="UP000002612"/>
    </source>
</evidence>
<sequence>MLERNFLFYPTLHYKHLIKISEENNIIAMVIMNTFDLPYLLIVILPFQKFDTALEKAYKEK</sequence>
<name>Q63BN5_BACCZ</name>
<keyword evidence="1" id="KW-1133">Transmembrane helix</keyword>
<dbReference type="Proteomes" id="UP000002612">
    <property type="component" value="Chromosome"/>
</dbReference>
<feature type="transmembrane region" description="Helical" evidence="1">
    <location>
        <begin position="26"/>
        <end position="47"/>
    </location>
</feature>
<evidence type="ECO:0000313" key="2">
    <source>
        <dbReference type="EMBL" id="AAU18166.1"/>
    </source>
</evidence>
<accession>Q63BN5</accession>
<dbReference type="KEGG" id="bcz:BCE33L2091"/>
<organism evidence="2 3">
    <name type="scientific">Bacillus cereus (strain ZK / E33L)</name>
    <dbReference type="NCBI Taxonomy" id="288681"/>
    <lineage>
        <taxon>Bacteria</taxon>
        <taxon>Bacillati</taxon>
        <taxon>Bacillota</taxon>
        <taxon>Bacilli</taxon>
        <taxon>Bacillales</taxon>
        <taxon>Bacillaceae</taxon>
        <taxon>Bacillus</taxon>
        <taxon>Bacillus cereus group</taxon>
    </lineage>
</organism>
<keyword evidence="1" id="KW-0812">Transmembrane</keyword>
<reference evidence="3" key="1">
    <citation type="journal article" date="2006" name="J. Bacteriol.">
        <title>Pathogenomic sequence analysis of Bacillus cereus and Bacillus thuringiensis isolates closely related to Bacillus anthracis.</title>
        <authorList>
            <person name="Han C.S."/>
            <person name="Xie G."/>
            <person name="Challacombe J.F."/>
            <person name="Altherr M.R."/>
            <person name="Bhotika S.S."/>
            <person name="Brown N."/>
            <person name="Bruce D."/>
            <person name="Campbell C.S."/>
            <person name="Campbell M.L."/>
            <person name="Chen J."/>
            <person name="Chertkov O."/>
            <person name="Cleland C."/>
            <person name="Dimitrijevic M."/>
            <person name="Doggett N.A."/>
            <person name="Fawcett J.J."/>
            <person name="Glavina T."/>
            <person name="Goodwin L.A."/>
            <person name="Green L.D."/>
            <person name="Hill K.K."/>
            <person name="Hitchcock P."/>
            <person name="Jackson P.J."/>
            <person name="Keim P."/>
            <person name="Kewalramani A.R."/>
            <person name="Longmire J."/>
            <person name="Lucas S."/>
            <person name="Malfatti S."/>
            <person name="McMurry K."/>
            <person name="Meincke L.J."/>
            <person name="Misra M."/>
            <person name="Moseman B.L."/>
            <person name="Mundt M."/>
            <person name="Munk A.C."/>
            <person name="Okinaka R.T."/>
            <person name="Parson-Quintana B."/>
            <person name="Reilly L.P."/>
            <person name="Richardson P."/>
            <person name="Robinson D.L."/>
            <person name="Rubin E."/>
            <person name="Saunders E."/>
            <person name="Tapia R."/>
            <person name="Tesmer J.G."/>
            <person name="Thayer N."/>
            <person name="Thompson L.S."/>
            <person name="Tice H."/>
            <person name="Ticknor L.O."/>
            <person name="Wills P.L."/>
            <person name="Brettin T.S."/>
            <person name="Gilna P."/>
        </authorList>
    </citation>
    <scope>NUCLEOTIDE SEQUENCE [LARGE SCALE GENOMIC DNA]</scope>
    <source>
        <strain evidence="3">ZK / E33L</strain>
    </source>
</reference>
<keyword evidence="1" id="KW-0472">Membrane</keyword>
<dbReference type="AlphaFoldDB" id="Q63BN5"/>
<gene>
    <name evidence="2" type="ordered locus">BCE33L2091</name>
</gene>
<proteinExistence type="predicted"/>
<dbReference type="EMBL" id="CP000001">
    <property type="protein sequence ID" value="AAU18166.1"/>
    <property type="molecule type" value="Genomic_DNA"/>
</dbReference>